<dbReference type="Gene3D" id="1.10.287.1260">
    <property type="match status" value="1"/>
</dbReference>
<dbReference type="EMBL" id="AP011526">
    <property type="protein sequence ID" value="BAP60387.1"/>
    <property type="molecule type" value="Genomic_DNA"/>
</dbReference>
<evidence type="ECO:0000256" key="2">
    <source>
        <dbReference type="ARBA" id="ARBA00008017"/>
    </source>
</evidence>
<evidence type="ECO:0000259" key="8">
    <source>
        <dbReference type="Pfam" id="PF00924"/>
    </source>
</evidence>
<dbReference type="InterPro" id="IPR010920">
    <property type="entry name" value="LSM_dom_sf"/>
</dbReference>
<dbReference type="GO" id="GO:0055085">
    <property type="term" value="P:transmembrane transport"/>
    <property type="evidence" value="ECO:0007669"/>
    <property type="project" value="InterPro"/>
</dbReference>
<feature type="transmembrane region" description="Helical" evidence="7">
    <location>
        <begin position="55"/>
        <end position="77"/>
    </location>
</feature>
<dbReference type="InterPro" id="IPR023408">
    <property type="entry name" value="MscS_beta-dom_sf"/>
</dbReference>
<evidence type="ECO:0000256" key="4">
    <source>
        <dbReference type="ARBA" id="ARBA00022692"/>
    </source>
</evidence>
<proteinExistence type="inferred from homology"/>
<comment type="similarity">
    <text evidence="2">Belongs to the MscS (TC 1.A.23) family.</text>
</comment>
<organism evidence="11 12">
    <name type="scientific">Methanococcus maripaludis KA1</name>
    <dbReference type="NCBI Taxonomy" id="637914"/>
    <lineage>
        <taxon>Archaea</taxon>
        <taxon>Methanobacteriati</taxon>
        <taxon>Methanobacteriota</taxon>
        <taxon>Methanomada group</taxon>
        <taxon>Methanococci</taxon>
        <taxon>Methanococcales</taxon>
        <taxon>Methanococcaceae</taxon>
        <taxon>Methanococcus</taxon>
    </lineage>
</organism>
<dbReference type="Gene3D" id="2.30.30.60">
    <property type="match status" value="1"/>
</dbReference>
<dbReference type="KEGG" id="mmak:MMKA1_02700"/>
<dbReference type="PANTHER" id="PTHR30566:SF5">
    <property type="entry name" value="MECHANOSENSITIVE ION CHANNEL PROTEIN 1, MITOCHONDRIAL-RELATED"/>
    <property type="match status" value="1"/>
</dbReference>
<dbReference type="InterPro" id="IPR006685">
    <property type="entry name" value="MscS_channel_2nd"/>
</dbReference>
<feature type="domain" description="Mechanosensitive ion channel transmembrane helices 2/3" evidence="10">
    <location>
        <begin position="139"/>
        <end position="180"/>
    </location>
</feature>
<protein>
    <submittedName>
        <fullName evidence="11">Putative small-conductance mechanosensitive channel</fullName>
    </submittedName>
</protein>
<evidence type="ECO:0000256" key="1">
    <source>
        <dbReference type="ARBA" id="ARBA00004651"/>
    </source>
</evidence>
<dbReference type="SUPFAM" id="SSF82861">
    <property type="entry name" value="Mechanosensitive channel protein MscS (YggB), transmembrane region"/>
    <property type="match status" value="1"/>
</dbReference>
<dbReference type="PANTHER" id="PTHR30566">
    <property type="entry name" value="YNAI-RELATED MECHANOSENSITIVE ION CHANNEL"/>
    <property type="match status" value="1"/>
</dbReference>
<keyword evidence="6 7" id="KW-0472">Membrane</keyword>
<feature type="domain" description="Mechanosensitive ion channel MscS" evidence="8">
    <location>
        <begin position="181"/>
        <end position="247"/>
    </location>
</feature>
<evidence type="ECO:0000259" key="9">
    <source>
        <dbReference type="Pfam" id="PF21082"/>
    </source>
</evidence>
<dbReference type="Pfam" id="PF00924">
    <property type="entry name" value="MS_channel_2nd"/>
    <property type="match status" value="1"/>
</dbReference>
<feature type="domain" description="Mechanosensitive ion channel MscS C-terminal" evidence="9">
    <location>
        <begin position="254"/>
        <end position="340"/>
    </location>
</feature>
<dbReference type="Proteomes" id="UP000264208">
    <property type="component" value="Chromosome"/>
</dbReference>
<comment type="subcellular location">
    <subcellularLocation>
        <location evidence="1">Cell membrane</location>
        <topology evidence="1">Multi-pass membrane protein</topology>
    </subcellularLocation>
</comment>
<evidence type="ECO:0000313" key="11">
    <source>
        <dbReference type="EMBL" id="BAP60387.1"/>
    </source>
</evidence>
<dbReference type="AlphaFoldDB" id="A0A2Z5PQ50"/>
<reference evidence="11 12" key="1">
    <citation type="submission" date="2009-06" db="EMBL/GenBank/DDBJ databases">
        <title>Molecular Evidence for Microbiologically Influenced Corrosion from genome of Methanogen.</title>
        <authorList>
            <person name="Ito N."/>
            <person name="Tsurumaru H."/>
            <person name="Shimizu A."/>
            <person name="Harada T."/>
            <person name="Hosoyama A."/>
            <person name="Horikawa H."/>
            <person name="Wakai S."/>
            <person name="Sasaki K."/>
            <person name="Nishijima K."/>
            <person name="Ataku H."/>
            <person name="Yamazaki J."/>
            <person name="Mise M."/>
            <person name="Yamazaki S."/>
            <person name="Tanikawa S."/>
            <person name="Harayama S."/>
            <person name="Fujita N."/>
        </authorList>
    </citation>
    <scope>NUCLEOTIDE SEQUENCE [LARGE SCALE GENOMIC DNA]</scope>
    <source>
        <strain evidence="12">KA1 ( NBRC 102054)</strain>
    </source>
</reference>
<sequence length="352" mass="40042">MMALDQLYFGNTLYSYMIFLIFIFFGVFFGKVMYIFLNKYVRVLAGKTKTKLDDVVLDAVEIPLIIVVFVLFFKYGLNNLVLPDNLALWLNESLTVAITFAGVLFLLKIVDDIIVNYVVPIVEKSENTLDDQLVPLMRKLVKFLILIAGLMLILSNVGYNISALLAGLGIGGLAVALAAKDTIENLIAGFIIIVDRPFKLGDWIKWGGKEGIVEEVGIRSTRVRSFGDTLITVPNVNIVQTEIENFSERRKRQVKATIGLTYDTPVEKVKRAKEIIENVLNDHHGVVDPIRVSFVEFGSFSLDLRVEYFVRDFGFDFFLNTKDEINIKIKEEFEKENIEFAFPTQTVYYKKE</sequence>
<evidence type="ECO:0000256" key="5">
    <source>
        <dbReference type="ARBA" id="ARBA00022989"/>
    </source>
</evidence>
<feature type="transmembrane region" description="Helical" evidence="7">
    <location>
        <begin position="12"/>
        <end position="34"/>
    </location>
</feature>
<dbReference type="InterPro" id="IPR011066">
    <property type="entry name" value="MscS_channel_C_sf"/>
</dbReference>
<name>A0A2Z5PQ50_METMI</name>
<dbReference type="Pfam" id="PF21082">
    <property type="entry name" value="MS_channel_3rd"/>
    <property type="match status" value="1"/>
</dbReference>
<dbReference type="Gene3D" id="3.30.70.100">
    <property type="match status" value="1"/>
</dbReference>
<keyword evidence="5 7" id="KW-1133">Transmembrane helix</keyword>
<dbReference type="SUPFAM" id="SSF82689">
    <property type="entry name" value="Mechanosensitive channel protein MscS (YggB), C-terminal domain"/>
    <property type="match status" value="1"/>
</dbReference>
<evidence type="ECO:0000256" key="6">
    <source>
        <dbReference type="ARBA" id="ARBA00023136"/>
    </source>
</evidence>
<keyword evidence="3" id="KW-1003">Cell membrane</keyword>
<keyword evidence="4 7" id="KW-0812">Transmembrane</keyword>
<dbReference type="GO" id="GO:0005886">
    <property type="term" value="C:plasma membrane"/>
    <property type="evidence" value="ECO:0007669"/>
    <property type="project" value="UniProtKB-SubCell"/>
</dbReference>
<dbReference type="InterPro" id="IPR011014">
    <property type="entry name" value="MscS_channel_TM-2"/>
</dbReference>
<dbReference type="InterPro" id="IPR049142">
    <property type="entry name" value="MS_channel_1st"/>
</dbReference>
<gene>
    <name evidence="11" type="primary">mscS</name>
    <name evidence="11" type="ORF">MMKA1_02700</name>
</gene>
<dbReference type="Pfam" id="PF21088">
    <property type="entry name" value="MS_channel_1st"/>
    <property type="match status" value="1"/>
</dbReference>
<evidence type="ECO:0000256" key="7">
    <source>
        <dbReference type="SAM" id="Phobius"/>
    </source>
</evidence>
<evidence type="ECO:0000259" key="10">
    <source>
        <dbReference type="Pfam" id="PF21088"/>
    </source>
</evidence>
<accession>A0A2Z5PQ50</accession>
<dbReference type="InterPro" id="IPR049278">
    <property type="entry name" value="MS_channel_C"/>
</dbReference>
<evidence type="ECO:0000313" key="12">
    <source>
        <dbReference type="Proteomes" id="UP000264208"/>
    </source>
</evidence>
<dbReference type="SUPFAM" id="SSF50182">
    <property type="entry name" value="Sm-like ribonucleoproteins"/>
    <property type="match status" value="1"/>
</dbReference>
<feature type="transmembrane region" description="Helical" evidence="7">
    <location>
        <begin position="140"/>
        <end position="157"/>
    </location>
</feature>
<evidence type="ECO:0000256" key="3">
    <source>
        <dbReference type="ARBA" id="ARBA00022475"/>
    </source>
</evidence>